<gene>
    <name evidence="1" type="ORF">CARN7_2402</name>
</gene>
<proteinExistence type="predicted"/>
<dbReference type="EMBL" id="CABR01000151">
    <property type="protein sequence ID" value="CBI11568.1"/>
    <property type="molecule type" value="Genomic_DNA"/>
</dbReference>
<evidence type="ECO:0000313" key="1">
    <source>
        <dbReference type="EMBL" id="CBI11568.1"/>
    </source>
</evidence>
<accession>E6QWE5</accession>
<dbReference type="AlphaFoldDB" id="E6QWE5"/>
<reference evidence="1" key="1">
    <citation type="submission" date="2009-10" db="EMBL/GenBank/DDBJ databases">
        <title>Diversity of trophic interactions inside an arsenic-rich microbial ecosystem.</title>
        <authorList>
            <person name="Bertin P.N."/>
            <person name="Heinrich-Salmeron A."/>
            <person name="Pelletier E."/>
            <person name="Goulhen-Chollet F."/>
            <person name="Arsene-Ploetze F."/>
            <person name="Gallien S."/>
            <person name="Calteau A."/>
            <person name="Vallenet D."/>
            <person name="Casiot C."/>
            <person name="Chane-Woon-Ming B."/>
            <person name="Giloteaux L."/>
            <person name="Barakat M."/>
            <person name="Bonnefoy V."/>
            <person name="Bruneel O."/>
            <person name="Chandler M."/>
            <person name="Cleiss J."/>
            <person name="Duran R."/>
            <person name="Elbaz-Poulichet F."/>
            <person name="Fonknechten N."/>
            <person name="Lauga B."/>
            <person name="Mornico D."/>
            <person name="Ortet P."/>
            <person name="Schaeffer C."/>
            <person name="Siguier P."/>
            <person name="Alexander Thil Smith A."/>
            <person name="Van Dorsselaer A."/>
            <person name="Weissenbach J."/>
            <person name="Medigue C."/>
            <person name="Le Paslier D."/>
        </authorList>
    </citation>
    <scope>NUCLEOTIDE SEQUENCE</scope>
</reference>
<sequence>MPMNWCKVLHFTLPAQSPRIQFPLINGPLAPDISASHSAAFTHSLVFGFLILDLHPVIHARYELFFSTRRHRNTDAWQSNTQQWRRNHGTENRHHGRIAAAKKTAAFRSYGQQYWWRLSCVGIKQP</sequence>
<comment type="caution">
    <text evidence="1">The sequence shown here is derived from an EMBL/GenBank/DDBJ whole genome shotgun (WGS) entry which is preliminary data.</text>
</comment>
<organism evidence="1">
    <name type="scientific">mine drainage metagenome</name>
    <dbReference type="NCBI Taxonomy" id="410659"/>
    <lineage>
        <taxon>unclassified sequences</taxon>
        <taxon>metagenomes</taxon>
        <taxon>ecological metagenomes</taxon>
    </lineage>
</organism>
<protein>
    <submittedName>
        <fullName evidence="1">Uncharacterized protein</fullName>
    </submittedName>
</protein>
<name>E6QWE5_9ZZZZ</name>